<gene>
    <name evidence="2" type="ORF">GPUH_LOCUS7158</name>
</gene>
<keyword evidence="3" id="KW-1185">Reference proteome</keyword>
<reference evidence="2 3" key="2">
    <citation type="submission" date="2018-11" db="EMBL/GenBank/DDBJ databases">
        <authorList>
            <consortium name="Pathogen Informatics"/>
        </authorList>
    </citation>
    <scope>NUCLEOTIDE SEQUENCE [LARGE SCALE GENOMIC DNA]</scope>
</reference>
<sequence length="105" mass="11980">MPSTTQSTRNKQDAEALHADNMSAKFSCENTINDRECYLDTGLKAPKDRDEKRQSGKSQRRKTNVMGSDRFGKKGLRSMDDEYGPALELVFWSLAMNKDKFRLGQ</sequence>
<feature type="compositionally biased region" description="Basic and acidic residues" evidence="1">
    <location>
        <begin position="45"/>
        <end position="54"/>
    </location>
</feature>
<protein>
    <submittedName>
        <fullName evidence="2 4">Uncharacterized protein</fullName>
    </submittedName>
</protein>
<feature type="region of interest" description="Disordered" evidence="1">
    <location>
        <begin position="41"/>
        <end position="78"/>
    </location>
</feature>
<evidence type="ECO:0000313" key="3">
    <source>
        <dbReference type="Proteomes" id="UP000271098"/>
    </source>
</evidence>
<dbReference type="EMBL" id="UYRT01018054">
    <property type="protein sequence ID" value="VDK57422.1"/>
    <property type="molecule type" value="Genomic_DNA"/>
</dbReference>
<evidence type="ECO:0000313" key="2">
    <source>
        <dbReference type="EMBL" id="VDK57422.1"/>
    </source>
</evidence>
<evidence type="ECO:0000313" key="4">
    <source>
        <dbReference type="WBParaSite" id="GPUH_0000716601-mRNA-1"/>
    </source>
</evidence>
<feature type="region of interest" description="Disordered" evidence="1">
    <location>
        <begin position="1"/>
        <end position="20"/>
    </location>
</feature>
<accession>A0A183DEL6</accession>
<dbReference type="Proteomes" id="UP000271098">
    <property type="component" value="Unassembled WGS sequence"/>
</dbReference>
<name>A0A183DEL6_9BILA</name>
<reference evidence="4" key="1">
    <citation type="submission" date="2016-06" db="UniProtKB">
        <authorList>
            <consortium name="WormBaseParasite"/>
        </authorList>
    </citation>
    <scope>IDENTIFICATION</scope>
</reference>
<dbReference type="AlphaFoldDB" id="A0A183DEL6"/>
<dbReference type="WBParaSite" id="GPUH_0000716601-mRNA-1">
    <property type="protein sequence ID" value="GPUH_0000716601-mRNA-1"/>
    <property type="gene ID" value="GPUH_0000716601"/>
</dbReference>
<proteinExistence type="predicted"/>
<organism evidence="4">
    <name type="scientific">Gongylonema pulchrum</name>
    <dbReference type="NCBI Taxonomy" id="637853"/>
    <lineage>
        <taxon>Eukaryota</taxon>
        <taxon>Metazoa</taxon>
        <taxon>Ecdysozoa</taxon>
        <taxon>Nematoda</taxon>
        <taxon>Chromadorea</taxon>
        <taxon>Rhabditida</taxon>
        <taxon>Spirurina</taxon>
        <taxon>Spiruromorpha</taxon>
        <taxon>Spiruroidea</taxon>
        <taxon>Gongylonematidae</taxon>
        <taxon>Gongylonema</taxon>
    </lineage>
</organism>
<evidence type="ECO:0000256" key="1">
    <source>
        <dbReference type="SAM" id="MobiDB-lite"/>
    </source>
</evidence>